<evidence type="ECO:0000256" key="1">
    <source>
        <dbReference type="ARBA" id="ARBA00008878"/>
    </source>
</evidence>
<feature type="region of interest" description="Disordered" evidence="3">
    <location>
        <begin position="183"/>
        <end position="218"/>
    </location>
</feature>
<dbReference type="Gene3D" id="1.25.10.10">
    <property type="entry name" value="Leucine-rich Repeat Variant"/>
    <property type="match status" value="1"/>
</dbReference>
<dbReference type="Pfam" id="PF02185">
    <property type="entry name" value="HR1"/>
    <property type="match status" value="1"/>
</dbReference>
<feature type="region of interest" description="Disordered" evidence="3">
    <location>
        <begin position="1330"/>
        <end position="1409"/>
    </location>
</feature>
<evidence type="ECO:0000313" key="8">
    <source>
        <dbReference type="EMBL" id="CEJ90593.1"/>
    </source>
</evidence>
<feature type="compositionally biased region" description="Acidic residues" evidence="3">
    <location>
        <begin position="1362"/>
        <end position="1378"/>
    </location>
</feature>
<evidence type="ECO:0000256" key="2">
    <source>
        <dbReference type="SAM" id="Coils"/>
    </source>
</evidence>
<dbReference type="PANTHER" id="PTHR13298">
    <property type="entry name" value="CYTOSOLIC REGULATOR PIANISSIMO"/>
    <property type="match status" value="1"/>
</dbReference>
<feature type="compositionally biased region" description="Basic and acidic residues" evidence="3">
    <location>
        <begin position="1379"/>
        <end position="1397"/>
    </location>
</feature>
<dbReference type="GO" id="GO:0038203">
    <property type="term" value="P:TORC2 signaling"/>
    <property type="evidence" value="ECO:0007669"/>
    <property type="project" value="TreeGrafter"/>
</dbReference>
<dbReference type="Pfam" id="PF14668">
    <property type="entry name" value="RICTOR_V"/>
    <property type="match status" value="1"/>
</dbReference>
<dbReference type="Pfam" id="PF14664">
    <property type="entry name" value="RICTOR_N"/>
    <property type="match status" value="1"/>
</dbReference>
<proteinExistence type="inferred from homology"/>
<keyword evidence="9" id="KW-1185">Reference proteome</keyword>
<feature type="compositionally biased region" description="Polar residues" evidence="3">
    <location>
        <begin position="188"/>
        <end position="212"/>
    </location>
</feature>
<accession>A0A0A1TJ81</accession>
<dbReference type="InterPro" id="IPR029452">
    <property type="entry name" value="RICTOR_V"/>
</dbReference>
<gene>
    <name evidence="8" type="ORF">VHEMI06366</name>
</gene>
<feature type="domain" description="Rapamycin-insensitive companion of mTOR N-terminal" evidence="6">
    <location>
        <begin position="244"/>
        <end position="619"/>
    </location>
</feature>
<evidence type="ECO:0000259" key="4">
    <source>
        <dbReference type="SMART" id="SM00742"/>
    </source>
</evidence>
<dbReference type="Pfam" id="PF14663">
    <property type="entry name" value="RasGEF_N_2"/>
    <property type="match status" value="1"/>
</dbReference>
<keyword evidence="2" id="KW-0175">Coiled coil</keyword>
<reference evidence="8 9" key="1">
    <citation type="journal article" date="2015" name="Genome Announc.">
        <title>Draft Genome Sequence and Gene Annotation of the Entomopathogenic Fungus Verticillium hemipterigenum.</title>
        <authorList>
            <person name="Horn F."/>
            <person name="Habel A."/>
            <person name="Scharf D.H."/>
            <person name="Dworschak J."/>
            <person name="Brakhage A.A."/>
            <person name="Guthke R."/>
            <person name="Hertweck C."/>
            <person name="Linde J."/>
        </authorList>
    </citation>
    <scope>NUCLEOTIDE SEQUENCE [LARGE SCALE GENOMIC DNA]</scope>
</reference>
<dbReference type="InterPro" id="IPR028268">
    <property type="entry name" value="Pianissimo_fam"/>
</dbReference>
<feature type="domain" description="Rapamycin-insensitive companion of mTOR middle" evidence="5">
    <location>
        <begin position="698"/>
        <end position="922"/>
    </location>
</feature>
<evidence type="ECO:0000259" key="5">
    <source>
        <dbReference type="SMART" id="SM01307"/>
    </source>
</evidence>
<feature type="coiled-coil region" evidence="2">
    <location>
        <begin position="130"/>
        <end position="172"/>
    </location>
</feature>
<evidence type="ECO:0000259" key="7">
    <source>
        <dbReference type="SMART" id="SM01310"/>
    </source>
</evidence>
<organism evidence="8 9">
    <name type="scientific">[Torrubiella] hemipterigena</name>
    <dbReference type="NCBI Taxonomy" id="1531966"/>
    <lineage>
        <taxon>Eukaryota</taxon>
        <taxon>Fungi</taxon>
        <taxon>Dikarya</taxon>
        <taxon>Ascomycota</taxon>
        <taxon>Pezizomycotina</taxon>
        <taxon>Sordariomycetes</taxon>
        <taxon>Hypocreomycetidae</taxon>
        <taxon>Hypocreales</taxon>
        <taxon>Clavicipitaceae</taxon>
        <taxon>Clavicipitaceae incertae sedis</taxon>
        <taxon>'Torrubiella' clade</taxon>
    </lineage>
</organism>
<dbReference type="SUPFAM" id="SSF48371">
    <property type="entry name" value="ARM repeat"/>
    <property type="match status" value="1"/>
</dbReference>
<dbReference type="SMART" id="SM01303">
    <property type="entry name" value="RasGEF_N_2"/>
    <property type="match status" value="1"/>
</dbReference>
<dbReference type="InterPro" id="IPR029453">
    <property type="entry name" value="Rictor_IV"/>
</dbReference>
<evidence type="ECO:0000256" key="3">
    <source>
        <dbReference type="SAM" id="MobiDB-lite"/>
    </source>
</evidence>
<dbReference type="InterPro" id="IPR011072">
    <property type="entry name" value="HR1_rho-bd"/>
</dbReference>
<dbReference type="HOGENOM" id="CLU_001013_1_1_1"/>
<feature type="region of interest" description="Disordered" evidence="3">
    <location>
        <begin position="1"/>
        <end position="73"/>
    </location>
</feature>
<dbReference type="SMART" id="SM01310">
    <property type="entry name" value="RICTOR_V"/>
    <property type="match status" value="1"/>
</dbReference>
<protein>
    <submittedName>
        <fullName evidence="8">Putative Cytosolic regulator Pianissimo</fullName>
    </submittedName>
</protein>
<feature type="compositionally biased region" description="Low complexity" evidence="3">
    <location>
        <begin position="11"/>
        <end position="30"/>
    </location>
</feature>
<dbReference type="InterPro" id="IPR036274">
    <property type="entry name" value="HR1_rpt_sf"/>
</dbReference>
<feature type="domain" description="REM-1" evidence="4">
    <location>
        <begin position="114"/>
        <end position="183"/>
    </location>
</feature>
<feature type="compositionally biased region" description="Acidic residues" evidence="3">
    <location>
        <begin position="1330"/>
        <end position="1346"/>
    </location>
</feature>
<evidence type="ECO:0000259" key="6">
    <source>
        <dbReference type="SMART" id="SM01308"/>
    </source>
</evidence>
<dbReference type="InterPro" id="IPR029451">
    <property type="entry name" value="RICTOR_M"/>
</dbReference>
<dbReference type="STRING" id="1531966.A0A0A1TJ81"/>
<dbReference type="SMART" id="SM01307">
    <property type="entry name" value="RICTOR_M"/>
    <property type="match status" value="1"/>
</dbReference>
<sequence>MLANGTESGKRTPATASQPPTQQQIPPSRTSLDRDYSGLQPPNGNVRNLSSSMASHAARGGSLAPGVAPGSFSSELRSQMLSSRAGSRMDLTSNYTGTIMDKVDEDDNATINQAALASLRDRLQREMKIKEGSENMLEALNIKKAKQAREQRVRVEAELAASNSRIKVLRQQIADAQFMRTRPVTPARSWTNESVPQSGSKSPGSDAGSQNESDIDESTESPTFLLAELLQALEVEGMMPEYYVSRANALASLFKRHPTLKYDLVWSVFGMRMQMMLLSESREVVAAGYRVTRYAISDVSSLRKIRSLNTDYLVVRSLNNYRKADVEREQALKFVRAFLDVKEGVKEISRAIVRTIVAVAEQGDDRRSTVQAADHNIDRLRPICLETLAEILVRDPRLVVASGGLGPLTDALAEGSYKAPESLTSAFLFLLDTPQKRVYLQAEYGLDALFTAFTDPLGTNEAMMAQSCKAIAVAMRSWSGIMTLCMHDFRTVRSLVMSMMLPLQSIRETVLDLLFTILRIKPPAWATSFLAGRRLTTYGRVTNLKSGNTKSKSATLYEDDNGEQNFVEHYNALLLAVFIKAGLLPCLLQIAQTEEDPMLKRKITLMIGEVLKLASRLLPASWSASLQLLPELFAAATQFGNDDHFIASGIVYQISSVSRTLYRSAPSESMAGILPSSETMKNLASLETQPKVSTAVVFDDATFRQLLMDSCVLNSSNYAKWDWEVIMKIIDGPLQSGKRLEEAVRASKFMKRLISFYRPFKYRFAEIKNTRNTQKYVKAGCALMHSLLQSQEGVRFLADSKLLRQIAECLAQCDPTSGITAQFPLFERDRLTDTLCGGYFAMLGVLTADPKGLMLLERWRMFNMMYHIIDMRERLDLIKLLITNFDYSLQGHPRVLLSKALTSSTKDIRIYATDVLHKCTLRRPVATNAFGDLSDSKWAIQLLVTQLYDPEIDVCATAVKILEKACNRKLYLEHVVECRPSLDHLGEIGAPLLLRFLSTSIGYHYLDGLDYISNEMDDWFLGRNDTYVGVIEASLAKSFLADPDDQSNRTSVFHDPDMEQDFNDNQMPPHFYRELTRTREGCKLLRDKGHFDEFASTIRDHGMQSEDADLILKVKSCLWAVGNVGSMELGAPFLENSDVVEHIVEMAENHEVMSLRGTAFFVLGLISRSSHGLEMISEYGWDASTSPMGNSLGFCLPKDLTKLFSLQSWKHIAPASISLPMSQRTIEDQPAIRKATPPLERTEVSALETDEEINERILELIVDLGNTVLYKKALTDLQKLKQRKPSAFGSTEFFKKVMGLLEWNHYLLGVRRIAIDLFDKKVMRRIVFGEEESDSSEEEDEDDESESERRVSRRTAASQPEAMDEDDSGSEESGESSSEDDRTERQRSVSEPKEFSRKSMVPQPLKLGK</sequence>
<name>A0A0A1TJ81_9HYPO</name>
<dbReference type="Gene3D" id="1.10.287.160">
    <property type="entry name" value="HR1 repeat"/>
    <property type="match status" value="1"/>
</dbReference>
<dbReference type="InterPro" id="IPR028267">
    <property type="entry name" value="Pianissimo_N"/>
</dbReference>
<dbReference type="Pfam" id="PF14666">
    <property type="entry name" value="RICTOR_M"/>
    <property type="match status" value="1"/>
</dbReference>
<dbReference type="SMART" id="SM01308">
    <property type="entry name" value="RICTOR_N"/>
    <property type="match status" value="1"/>
</dbReference>
<comment type="similarity">
    <text evidence="1">Belongs to the RICTOR family.</text>
</comment>
<feature type="compositionally biased region" description="Polar residues" evidence="3">
    <location>
        <begin position="40"/>
        <end position="54"/>
    </location>
</feature>
<dbReference type="GO" id="GO:0031932">
    <property type="term" value="C:TORC2 complex"/>
    <property type="evidence" value="ECO:0007669"/>
    <property type="project" value="InterPro"/>
</dbReference>
<dbReference type="InterPro" id="IPR016024">
    <property type="entry name" value="ARM-type_fold"/>
</dbReference>
<dbReference type="Proteomes" id="UP000039046">
    <property type="component" value="Unassembled WGS sequence"/>
</dbReference>
<dbReference type="SUPFAM" id="SSF46585">
    <property type="entry name" value="HR1 repeat"/>
    <property type="match status" value="1"/>
</dbReference>
<dbReference type="EMBL" id="CDHN01000003">
    <property type="protein sequence ID" value="CEJ90593.1"/>
    <property type="molecule type" value="Genomic_DNA"/>
</dbReference>
<feature type="domain" description="Rapamycin-insensitive companion of mTOR" evidence="7">
    <location>
        <begin position="1111"/>
        <end position="1183"/>
    </location>
</feature>
<dbReference type="OrthoDB" id="271111at2759"/>
<evidence type="ECO:0000313" key="9">
    <source>
        <dbReference type="Proteomes" id="UP000039046"/>
    </source>
</evidence>
<dbReference type="SMART" id="SM00742">
    <property type="entry name" value="Hr1"/>
    <property type="match status" value="1"/>
</dbReference>
<dbReference type="PANTHER" id="PTHR13298:SF11">
    <property type="entry name" value="RAPAMYCIN-INSENSITIVE COMPANION OF MTOR"/>
    <property type="match status" value="1"/>
</dbReference>
<dbReference type="InterPro" id="IPR011989">
    <property type="entry name" value="ARM-like"/>
</dbReference>